<dbReference type="SUPFAM" id="SSF57903">
    <property type="entry name" value="FYVE/PHD zinc finger"/>
    <property type="match status" value="3"/>
</dbReference>
<dbReference type="InterPro" id="IPR011011">
    <property type="entry name" value="Znf_FYVE_PHD"/>
</dbReference>
<sequence>MEPAVIRLERRGRKRKRKDVENVLAGPQPNKQVVESRSMVLVGRYVKKEFEGSGNFFGKIVYYDTGLYRIDYEDGDCEDLESAEVRKLLIRDGDLVGDLIVRKNKLDELLAKKYAKGKDIVDGKVKDLVNVADRVKASLPNELSNDGDNEIDVLIDDDDDADSSSDSCEHTWDHYFSSEADAPFVPPPQLPPSSGNIGVPEECVSHLFSVYGFLRSFSIQLFLSPFGLDDFVGSLNCLVPNTLLDGIHVALMHMLRRHLDMLSYDGSELASKCLRFTDWSLLDTLTWPVYLVQYLMVMGYTNGPEWKGFYIDVLEKDYYTLPAGRKLMILLILCDDVVESIELRTEIDTCEESMVGIDSDAVVSESGPRRVHPRYSKTSACKNEEAIEIIAKVHGTKSTCNSSYLGVKGTKMNVDADIVYDGNGDECRLCGMDGTLLCCDGCPSAYHSRCIGVSKMFIPEGAWLKDSIKSEPCLRYYNQNDISKVLQVLHSSVQHIVLYSEICKGIIQYWNIQKDSLPVLETVEMCKPSANVKEDGDCSTYLAVSENLASSVTESSVENAVSCPENSCKELVFNKRSLDTITQAGNPNQQRSGDTTMKQVFLVKSTELIEQTKVDCTMSSGSVIQQADSSDLTHQSFSGKSSLPELATSTSGNSNGSHRGYVDGICVIVNVSSQSKEGNVGSAGRGYRNSSDDCLYMGSHFKSQAYINNYVHGDFAASAAVNLAILSTEESRVSESHSDNQRKLVSANTSLQVKAFSSAAIRFFWPNSEKKLVEVPRERCSWCLSCRALVTSKKACLLNGAASNAIKGAMKILAGLRPTKNGDGSLLGIATYVMLMEESLCGLTIGPFQSAAYRKQWRKQVEQATTCSAVKSLLLELEENIRSVALSGDWVKLVDNWSVESFVTQSATFATGSTQKRGPGGRRGRKPSVISEVTSDDSIDNLSDFNWWRGGILSKLILHRGVLPRSMVKKAARQGGRRKIPGIYYAEGSEIPKRSRQYFWRAAVEMSKNASQLALQVRYLDLHVRWSDLVCPEQNLQDGKGPETEASAFRNAFVCDKKNVEYMIIYGVAFENQKHLPSRVMKNIIEVEQRQDGREKYWFSETHIPLYLIKEYEQDIGKSLLPLAGKPANVLSKLQRRQLKASRKDIFSYLSCKRDNLDKCHCASCQLDVLLGNAVRCSECQGFCHEDCTISSTIQRIGEVEFLITCKRCSPTKTIPKSENSNESSTRPLLLQGQEFQNAVTVSKGAKQKSFIQPSTPVGHLGSFLKIKSAPRGSSLAAKNRHRLCSWGLIWKKKNLEDNGIDFRLKNLLLRGNSDMSWPGPVCHLCHKPYNSDLMYIRCETCKNWYHADAVELEESRIFDLMGFKCCRCRRIRTPVCPYMDPENKRILEAKKPRTRAPKAGNSESDPDYGTISEQTQELESAPPMLPKNEAKRTFSRAPNSESDPGYGIVSEQAKELESAPPGLPNNEEAVRVKEDNPLSSISMAEQFTKPKSEIDVEGNAVTATASGTGPRKLTVRRHIQNENNVDGTSANNLSQVEQSTLVEPNHVLIPAEGLCPGVTSDVSKSFEDGMLFDHEGLSYEDMEFEPQTYFSFTELLASDDVMGDWQSLSAVSSNGFPEPCGIRASNQQEHKISVKPGVDLTTCQVCSCTEPSPDLSCQICGVWIHSRCSPWDEQSSSEENWSCGNCRGWR</sequence>
<proteinExistence type="predicted"/>
<name>A0A4S4DBF0_CAMSN</name>
<feature type="region of interest" description="Disordered" evidence="6">
    <location>
        <begin position="1672"/>
        <end position="1691"/>
    </location>
</feature>
<organism evidence="8 9">
    <name type="scientific">Camellia sinensis var. sinensis</name>
    <name type="common">China tea</name>
    <dbReference type="NCBI Taxonomy" id="542762"/>
    <lineage>
        <taxon>Eukaryota</taxon>
        <taxon>Viridiplantae</taxon>
        <taxon>Streptophyta</taxon>
        <taxon>Embryophyta</taxon>
        <taxon>Tracheophyta</taxon>
        <taxon>Spermatophyta</taxon>
        <taxon>Magnoliopsida</taxon>
        <taxon>eudicotyledons</taxon>
        <taxon>Gunneridae</taxon>
        <taxon>Pentapetalae</taxon>
        <taxon>asterids</taxon>
        <taxon>Ericales</taxon>
        <taxon>Theaceae</taxon>
        <taxon>Camellia</taxon>
    </lineage>
</organism>
<evidence type="ECO:0000256" key="6">
    <source>
        <dbReference type="SAM" id="MobiDB-lite"/>
    </source>
</evidence>
<feature type="domain" description="DDT" evidence="7">
    <location>
        <begin position="201"/>
        <end position="261"/>
    </location>
</feature>
<evidence type="ECO:0000313" key="8">
    <source>
        <dbReference type="EMBL" id="THF99909.1"/>
    </source>
</evidence>
<dbReference type="InterPro" id="IPR013083">
    <property type="entry name" value="Znf_RING/FYVE/PHD"/>
</dbReference>
<dbReference type="Pfam" id="PF00628">
    <property type="entry name" value="PHD"/>
    <property type="match status" value="1"/>
</dbReference>
<dbReference type="GO" id="GO:0005634">
    <property type="term" value="C:nucleus"/>
    <property type="evidence" value="ECO:0007669"/>
    <property type="project" value="UniProtKB-SubCell"/>
</dbReference>
<accession>A0A4S4DBF0</accession>
<dbReference type="InterPro" id="IPR001965">
    <property type="entry name" value="Znf_PHD"/>
</dbReference>
<dbReference type="GO" id="GO:0008270">
    <property type="term" value="F:zinc ion binding"/>
    <property type="evidence" value="ECO:0007669"/>
    <property type="project" value="UniProtKB-KW"/>
</dbReference>
<comment type="caution">
    <text evidence="8">The sequence shown here is derived from an EMBL/GenBank/DDBJ whole genome shotgun (WGS) entry which is preliminary data.</text>
</comment>
<dbReference type="Pfam" id="PF02791">
    <property type="entry name" value="DDT"/>
    <property type="match status" value="1"/>
</dbReference>
<keyword evidence="4" id="KW-0862">Zinc</keyword>
<dbReference type="InterPro" id="IPR056618">
    <property type="entry name" value="Chromo_PTM"/>
</dbReference>
<feature type="region of interest" description="Disordered" evidence="6">
    <location>
        <begin position="631"/>
        <end position="655"/>
    </location>
</feature>
<feature type="compositionally biased region" description="Polar residues" evidence="6">
    <location>
        <begin position="1673"/>
        <end position="1684"/>
    </location>
</feature>
<dbReference type="InterPro" id="IPR028942">
    <property type="entry name" value="WHIM1_dom"/>
</dbReference>
<dbReference type="Proteomes" id="UP000306102">
    <property type="component" value="Unassembled WGS sequence"/>
</dbReference>
<evidence type="ECO:0000259" key="7">
    <source>
        <dbReference type="PROSITE" id="PS50827"/>
    </source>
</evidence>
<feature type="region of interest" description="Disordered" evidence="6">
    <location>
        <begin position="1388"/>
        <end position="1447"/>
    </location>
</feature>
<dbReference type="InterPro" id="IPR019787">
    <property type="entry name" value="Znf_PHD-finger"/>
</dbReference>
<keyword evidence="9" id="KW-1185">Reference proteome</keyword>
<feature type="region of interest" description="Disordered" evidence="6">
    <location>
        <begin position="141"/>
        <end position="169"/>
    </location>
</feature>
<dbReference type="CDD" id="cd15489">
    <property type="entry name" value="PHD_SF"/>
    <property type="match status" value="1"/>
</dbReference>
<evidence type="ECO:0000256" key="1">
    <source>
        <dbReference type="ARBA" id="ARBA00004123"/>
    </source>
</evidence>
<dbReference type="Pfam" id="PF24294">
    <property type="entry name" value="Chromo_PTM"/>
    <property type="match status" value="1"/>
</dbReference>
<dbReference type="STRING" id="542762.A0A4S4DBF0"/>
<protein>
    <recommendedName>
        <fullName evidence="7">DDT domain-containing protein</fullName>
    </recommendedName>
</protein>
<dbReference type="EMBL" id="SDRB02011825">
    <property type="protein sequence ID" value="THF99909.1"/>
    <property type="molecule type" value="Genomic_DNA"/>
</dbReference>
<gene>
    <name evidence="8" type="ORF">TEA_007817</name>
</gene>
<keyword evidence="2" id="KW-0479">Metal-binding</keyword>
<evidence type="ECO:0000256" key="2">
    <source>
        <dbReference type="ARBA" id="ARBA00022723"/>
    </source>
</evidence>
<evidence type="ECO:0000256" key="4">
    <source>
        <dbReference type="ARBA" id="ARBA00022833"/>
    </source>
</evidence>
<reference evidence="8 9" key="1">
    <citation type="journal article" date="2018" name="Proc. Natl. Acad. Sci. U.S.A.">
        <title>Draft genome sequence of Camellia sinensis var. sinensis provides insights into the evolution of the tea genome and tea quality.</title>
        <authorList>
            <person name="Wei C."/>
            <person name="Yang H."/>
            <person name="Wang S."/>
            <person name="Zhao J."/>
            <person name="Liu C."/>
            <person name="Gao L."/>
            <person name="Xia E."/>
            <person name="Lu Y."/>
            <person name="Tai Y."/>
            <person name="She G."/>
            <person name="Sun J."/>
            <person name="Cao H."/>
            <person name="Tong W."/>
            <person name="Gao Q."/>
            <person name="Li Y."/>
            <person name="Deng W."/>
            <person name="Jiang X."/>
            <person name="Wang W."/>
            <person name="Chen Q."/>
            <person name="Zhang S."/>
            <person name="Li H."/>
            <person name="Wu J."/>
            <person name="Wang P."/>
            <person name="Li P."/>
            <person name="Shi C."/>
            <person name="Zheng F."/>
            <person name="Jian J."/>
            <person name="Huang B."/>
            <person name="Shan D."/>
            <person name="Shi M."/>
            <person name="Fang C."/>
            <person name="Yue Y."/>
            <person name="Li F."/>
            <person name="Li D."/>
            <person name="Wei S."/>
            <person name="Han B."/>
            <person name="Jiang C."/>
            <person name="Yin Y."/>
            <person name="Xia T."/>
            <person name="Zhang Z."/>
            <person name="Bennetzen J.L."/>
            <person name="Zhao S."/>
            <person name="Wan X."/>
        </authorList>
    </citation>
    <scope>NUCLEOTIDE SEQUENCE [LARGE SCALE GENOMIC DNA]</scope>
    <source>
        <strain evidence="9">cv. Shuchazao</strain>
        <tissue evidence="8">Leaf</tissue>
    </source>
</reference>
<evidence type="ECO:0000256" key="5">
    <source>
        <dbReference type="ARBA" id="ARBA00023242"/>
    </source>
</evidence>
<dbReference type="Pfam" id="PF21743">
    <property type="entry name" value="PTM_DIR17_Tudor"/>
    <property type="match status" value="1"/>
</dbReference>
<dbReference type="PROSITE" id="PS50827">
    <property type="entry name" value="DDT"/>
    <property type="match status" value="1"/>
</dbReference>
<dbReference type="CDD" id="cd20401">
    <property type="entry name" value="Tudor_AtPTM-like"/>
    <property type="match status" value="1"/>
</dbReference>
<dbReference type="InterPro" id="IPR047365">
    <property type="entry name" value="Tudor_AtPTM-like"/>
</dbReference>
<evidence type="ECO:0000313" key="9">
    <source>
        <dbReference type="Proteomes" id="UP000306102"/>
    </source>
</evidence>
<dbReference type="InterPro" id="IPR018501">
    <property type="entry name" value="DDT_dom"/>
</dbReference>
<keyword evidence="3" id="KW-0863">Zinc-finger</keyword>
<dbReference type="SMART" id="SM00249">
    <property type="entry name" value="PHD"/>
    <property type="match status" value="4"/>
</dbReference>
<comment type="subcellular location">
    <subcellularLocation>
        <location evidence="1">Nucleus</location>
    </subcellularLocation>
</comment>
<dbReference type="SMART" id="SM00571">
    <property type="entry name" value="DDT"/>
    <property type="match status" value="1"/>
</dbReference>
<dbReference type="Gene3D" id="3.30.40.10">
    <property type="entry name" value="Zinc/RING finger domain, C3HC4 (zinc finger)"/>
    <property type="match status" value="2"/>
</dbReference>
<dbReference type="PANTHER" id="PTHR46508">
    <property type="entry name" value="PHD FINGER FAMILY PROTEIN"/>
    <property type="match status" value="1"/>
</dbReference>
<evidence type="ECO:0000256" key="3">
    <source>
        <dbReference type="ARBA" id="ARBA00022771"/>
    </source>
</evidence>
<keyword evidence="5" id="KW-0539">Nucleus</keyword>
<dbReference type="PANTHER" id="PTHR46508:SF1">
    <property type="entry name" value="PHD FINGER FAMILY PROTEIN"/>
    <property type="match status" value="1"/>
</dbReference>
<feature type="compositionally biased region" description="Acidic residues" evidence="6">
    <location>
        <begin position="145"/>
        <end position="163"/>
    </location>
</feature>
<dbReference type="Pfam" id="PF15612">
    <property type="entry name" value="WHIM1"/>
    <property type="match status" value="1"/>
</dbReference>